<feature type="transmembrane region" description="Helical" evidence="1">
    <location>
        <begin position="41"/>
        <end position="70"/>
    </location>
</feature>
<dbReference type="HOGENOM" id="CLU_2920493_0_0_9"/>
<sequence>MKQVTITTSIFNLNTMIHIVLKLNSSTYVIKNFELSFIGEALFLLFFIATYLYIFPPIFIILIFSILLTLKLRYLI</sequence>
<name>A0A0E1XE55_STAAU</name>
<proteinExistence type="predicted"/>
<evidence type="ECO:0000256" key="1">
    <source>
        <dbReference type="SAM" id="Phobius"/>
    </source>
</evidence>
<dbReference type="EMBL" id="ACJA02000001">
    <property type="protein sequence ID" value="EFH96850.1"/>
    <property type="molecule type" value="Genomic_DNA"/>
</dbReference>
<evidence type="ECO:0000313" key="2">
    <source>
        <dbReference type="EMBL" id="EFH96850.1"/>
    </source>
</evidence>
<reference evidence="2" key="1">
    <citation type="submission" date="2010-05" db="EMBL/GenBank/DDBJ databases">
        <authorList>
            <person name="Muzny D."/>
            <person name="Qin X."/>
            <person name="Buhay C."/>
            <person name="Dugan-Rocha S."/>
            <person name="Ding Y."/>
            <person name="Chen G."/>
            <person name="Hawes A."/>
            <person name="Holder M."/>
            <person name="Jhangiani S."/>
            <person name="Johnson A."/>
            <person name="Khan Z."/>
            <person name="Li Z."/>
            <person name="Liu W."/>
            <person name="Liu X."/>
            <person name="Perez L."/>
            <person name="Shen H."/>
            <person name="Wang Q."/>
            <person name="Watt J."/>
            <person name="Xi L."/>
            <person name="Xin Y."/>
            <person name="Zhou J."/>
            <person name="Deng J."/>
            <person name="Jiang H."/>
            <person name="Liu Y."/>
            <person name="Qu J."/>
            <person name="Song X.-Z."/>
            <person name="Zhang L."/>
            <person name="Villasana D."/>
            <person name="Johnson A."/>
            <person name="Liu J."/>
            <person name="Liyanage D."/>
            <person name="Lorensuhewa L."/>
            <person name="Robinson T."/>
            <person name="Song A."/>
            <person name="Song B.-B."/>
            <person name="Dinh H."/>
            <person name="Thornton R."/>
            <person name="Coyle M."/>
            <person name="Francisco L."/>
            <person name="Jackson L."/>
            <person name="Javaid M."/>
            <person name="Korchina V."/>
            <person name="Kovar C."/>
            <person name="Mata R."/>
            <person name="Mathew T."/>
            <person name="Ngo R."/>
            <person name="Nguyen L."/>
            <person name="Nguyen N."/>
            <person name="Okwuonu G."/>
            <person name="Ongeri F."/>
            <person name="Pham C."/>
            <person name="Simmons D."/>
            <person name="Wilczek-Boney K."/>
            <person name="Hale W."/>
            <person name="Jakkamsetti A."/>
            <person name="Pham P."/>
            <person name="Ruth R."/>
            <person name="San Lucas F."/>
            <person name="Warren J."/>
            <person name="Zhang J."/>
            <person name="Zhao Z."/>
            <person name="Zhou C."/>
            <person name="Zhu D."/>
            <person name="Lee S."/>
            <person name="Bess C."/>
            <person name="Blankenburg K."/>
            <person name="Forbes L."/>
            <person name="Fu Q."/>
            <person name="Gubbala S."/>
            <person name="Hirani K."/>
            <person name="Jayaseelan J.C."/>
            <person name="Lara F."/>
            <person name="Munidasa M."/>
            <person name="Palculict T."/>
            <person name="Patil S."/>
            <person name="Pu L.-L."/>
            <person name="Saada N."/>
            <person name="Tang L."/>
            <person name="Weissenberger G."/>
            <person name="Zhu Y."/>
            <person name="Hemphill L."/>
            <person name="Shang Y."/>
            <person name="Youmans B."/>
            <person name="Ayvaz T."/>
            <person name="Ross M."/>
            <person name="Santibanez J."/>
            <person name="Aqrawi P."/>
            <person name="Gross S."/>
            <person name="Joshi V."/>
            <person name="Fowler G."/>
            <person name="Nazareth L."/>
            <person name="Reid J."/>
            <person name="Worley K."/>
            <person name="Petrosino J."/>
            <person name="Highlander S."/>
            <person name="Gibbs R."/>
        </authorList>
    </citation>
    <scope>NUCLEOTIDE SEQUENCE [LARGE SCALE GENOMIC DNA]</scope>
    <source>
        <strain evidence="2">MN8</strain>
    </source>
</reference>
<dbReference type="AlphaFoldDB" id="A0A0E1XE55"/>
<accession>A0A0E1XE55</accession>
<protein>
    <submittedName>
        <fullName evidence="2">Uncharacterized protein</fullName>
    </submittedName>
</protein>
<keyword evidence="1" id="KW-0472">Membrane</keyword>
<keyword evidence="1" id="KW-1133">Transmembrane helix</keyword>
<keyword evidence="1" id="KW-0812">Transmembrane</keyword>
<comment type="caution">
    <text evidence="2">The sequence shown here is derived from an EMBL/GenBank/DDBJ whole genome shotgun (WGS) entry which is preliminary data.</text>
</comment>
<dbReference type="Proteomes" id="UP000003455">
    <property type="component" value="Chromosome"/>
</dbReference>
<organism evidence="2">
    <name type="scientific">Staphylococcus aureus subsp. aureus MN8</name>
    <dbReference type="NCBI Taxonomy" id="548470"/>
    <lineage>
        <taxon>Bacteria</taxon>
        <taxon>Bacillati</taxon>
        <taxon>Bacillota</taxon>
        <taxon>Bacilli</taxon>
        <taxon>Bacillales</taxon>
        <taxon>Staphylococcaceae</taxon>
        <taxon>Staphylococcus</taxon>
    </lineage>
</organism>
<gene>
    <name evidence="2" type="ORF">HMPREF0769_10852</name>
</gene>